<keyword evidence="5 8" id="KW-0812">Transmembrane</keyword>
<feature type="transmembrane region" description="Helical" evidence="8">
    <location>
        <begin position="9"/>
        <end position="33"/>
    </location>
</feature>
<feature type="transmembrane region" description="Helical" evidence="8">
    <location>
        <begin position="135"/>
        <end position="158"/>
    </location>
</feature>
<feature type="transmembrane region" description="Helical" evidence="8">
    <location>
        <begin position="102"/>
        <end position="123"/>
    </location>
</feature>
<dbReference type="PROSITE" id="PS50928">
    <property type="entry name" value="ABC_TM1"/>
    <property type="match status" value="1"/>
</dbReference>
<comment type="caution">
    <text evidence="10">The sequence shown here is derived from an EMBL/GenBank/DDBJ whole genome shotgun (WGS) entry which is preliminary data.</text>
</comment>
<proteinExistence type="inferred from homology"/>
<keyword evidence="11" id="KW-1185">Reference proteome</keyword>
<keyword evidence="2 8" id="KW-0813">Transport</keyword>
<dbReference type="Proteomes" id="UP001620514">
    <property type="component" value="Unassembled WGS sequence"/>
</dbReference>
<feature type="transmembrane region" description="Helical" evidence="8">
    <location>
        <begin position="68"/>
        <end position="90"/>
    </location>
</feature>
<gene>
    <name evidence="10" type="ORF">ABH943_008851</name>
</gene>
<dbReference type="InterPro" id="IPR000515">
    <property type="entry name" value="MetI-like"/>
</dbReference>
<dbReference type="PANTHER" id="PTHR43357">
    <property type="entry name" value="INNER MEMBRANE ABC TRANSPORTER PERMEASE PROTEIN YDCV"/>
    <property type="match status" value="1"/>
</dbReference>
<dbReference type="Gene3D" id="1.10.3720.10">
    <property type="entry name" value="MetI-like"/>
    <property type="match status" value="1"/>
</dbReference>
<name>A0ABW8MYI2_9BURK</name>
<keyword evidence="6 8" id="KW-1133">Transmembrane helix</keyword>
<comment type="similarity">
    <text evidence="8">Belongs to the binding-protein-dependent transport system permease family.</text>
</comment>
<dbReference type="InterPro" id="IPR035906">
    <property type="entry name" value="MetI-like_sf"/>
</dbReference>
<accession>A0ABW8MYI2</accession>
<evidence type="ECO:0000259" key="9">
    <source>
        <dbReference type="PROSITE" id="PS50928"/>
    </source>
</evidence>
<keyword evidence="4" id="KW-0997">Cell inner membrane</keyword>
<evidence type="ECO:0000256" key="3">
    <source>
        <dbReference type="ARBA" id="ARBA00022475"/>
    </source>
</evidence>
<feature type="transmembrane region" description="Helical" evidence="8">
    <location>
        <begin position="232"/>
        <end position="254"/>
    </location>
</feature>
<sequence length="265" mass="28651">MKTTSRRGILLAAGWVVIFFLLAPSLIVFPISLTDTSYLGLPEHGLSLQHWHTVVTNRVWRGGFMQSLVIALSASAVATAAGTLCAIGCWRLSSRFGEFVRVLMLAPLIVPQIVYALGLYRFYASLHLLDTYAGVIAAHAAIGLPFVVLTVSAALVNFDVRLERAARNLGATPMQSLRRVLIPNIKAGIISGAVFAFIASWDELIIVLFIASRKIRTLPRAIWSGVNESLDPAIAAVAVILIIVTVLVLSISLLSGRRQTARNPN</sequence>
<evidence type="ECO:0000313" key="11">
    <source>
        <dbReference type="Proteomes" id="UP001620514"/>
    </source>
</evidence>
<dbReference type="SUPFAM" id="SSF161098">
    <property type="entry name" value="MetI-like"/>
    <property type="match status" value="1"/>
</dbReference>
<dbReference type="CDD" id="cd06261">
    <property type="entry name" value="TM_PBP2"/>
    <property type="match status" value="1"/>
</dbReference>
<reference evidence="10 11" key="1">
    <citation type="submission" date="2024-11" db="EMBL/GenBank/DDBJ databases">
        <title>Using genomics to understand microbial adaptation to soil warming.</title>
        <authorList>
            <person name="Deangelis K.M. PhD."/>
        </authorList>
    </citation>
    <scope>NUCLEOTIDE SEQUENCE [LARGE SCALE GENOMIC DNA]</scope>
    <source>
        <strain evidence="10 11">GAS97</strain>
    </source>
</reference>
<evidence type="ECO:0000256" key="6">
    <source>
        <dbReference type="ARBA" id="ARBA00022989"/>
    </source>
</evidence>
<dbReference type="EMBL" id="JBIYDN010000062">
    <property type="protein sequence ID" value="MFK4448807.1"/>
    <property type="molecule type" value="Genomic_DNA"/>
</dbReference>
<evidence type="ECO:0000313" key="10">
    <source>
        <dbReference type="EMBL" id="MFK4448807.1"/>
    </source>
</evidence>
<dbReference type="PANTHER" id="PTHR43357:SF4">
    <property type="entry name" value="INNER MEMBRANE ABC TRANSPORTER PERMEASE PROTEIN YDCV"/>
    <property type="match status" value="1"/>
</dbReference>
<evidence type="ECO:0000256" key="4">
    <source>
        <dbReference type="ARBA" id="ARBA00022519"/>
    </source>
</evidence>
<comment type="subcellular location">
    <subcellularLocation>
        <location evidence="1">Cell inner membrane</location>
        <topology evidence="1">Multi-pass membrane protein</topology>
    </subcellularLocation>
    <subcellularLocation>
        <location evidence="8">Cell membrane</location>
        <topology evidence="8">Multi-pass membrane protein</topology>
    </subcellularLocation>
</comment>
<organism evidence="10 11">
    <name type="scientific">Caballeronia udeis</name>
    <dbReference type="NCBI Taxonomy" id="1232866"/>
    <lineage>
        <taxon>Bacteria</taxon>
        <taxon>Pseudomonadati</taxon>
        <taxon>Pseudomonadota</taxon>
        <taxon>Betaproteobacteria</taxon>
        <taxon>Burkholderiales</taxon>
        <taxon>Burkholderiaceae</taxon>
        <taxon>Caballeronia</taxon>
    </lineage>
</organism>
<feature type="domain" description="ABC transmembrane type-1" evidence="9">
    <location>
        <begin position="64"/>
        <end position="252"/>
    </location>
</feature>
<evidence type="ECO:0000256" key="2">
    <source>
        <dbReference type="ARBA" id="ARBA00022448"/>
    </source>
</evidence>
<evidence type="ECO:0000256" key="1">
    <source>
        <dbReference type="ARBA" id="ARBA00004429"/>
    </source>
</evidence>
<evidence type="ECO:0000256" key="5">
    <source>
        <dbReference type="ARBA" id="ARBA00022692"/>
    </source>
</evidence>
<keyword evidence="3" id="KW-1003">Cell membrane</keyword>
<protein>
    <submittedName>
        <fullName evidence="10">Spermidine/putrescine transport system permease protein</fullName>
    </submittedName>
</protein>
<dbReference type="Pfam" id="PF00528">
    <property type="entry name" value="BPD_transp_1"/>
    <property type="match status" value="1"/>
</dbReference>
<evidence type="ECO:0000256" key="8">
    <source>
        <dbReference type="RuleBase" id="RU363032"/>
    </source>
</evidence>
<dbReference type="RefSeq" id="WP_404615377.1">
    <property type="nucleotide sequence ID" value="NZ_JBIYDN010000062.1"/>
</dbReference>
<feature type="transmembrane region" description="Helical" evidence="8">
    <location>
        <begin position="187"/>
        <end position="212"/>
    </location>
</feature>
<evidence type="ECO:0000256" key="7">
    <source>
        <dbReference type="ARBA" id="ARBA00023136"/>
    </source>
</evidence>
<keyword evidence="7 8" id="KW-0472">Membrane</keyword>